<organism evidence="2 3">
    <name type="scientific">Saguinus oedipus</name>
    <name type="common">Cotton-top tamarin</name>
    <name type="synonym">Oedipomidas oedipus</name>
    <dbReference type="NCBI Taxonomy" id="9490"/>
    <lineage>
        <taxon>Eukaryota</taxon>
        <taxon>Metazoa</taxon>
        <taxon>Chordata</taxon>
        <taxon>Craniata</taxon>
        <taxon>Vertebrata</taxon>
        <taxon>Euteleostomi</taxon>
        <taxon>Mammalia</taxon>
        <taxon>Eutheria</taxon>
        <taxon>Euarchontoglires</taxon>
        <taxon>Primates</taxon>
        <taxon>Haplorrhini</taxon>
        <taxon>Platyrrhini</taxon>
        <taxon>Cebidae</taxon>
        <taxon>Callitrichinae</taxon>
        <taxon>Saguinus</taxon>
    </lineage>
</organism>
<evidence type="ECO:0000313" key="2">
    <source>
        <dbReference type="EMBL" id="KAK2095234.1"/>
    </source>
</evidence>
<dbReference type="EMBL" id="JASSZA010000013">
    <property type="protein sequence ID" value="KAK2095234.1"/>
    <property type="molecule type" value="Genomic_DNA"/>
</dbReference>
<protein>
    <submittedName>
        <fullName evidence="2">Uncharacterized protein</fullName>
    </submittedName>
</protein>
<accession>A0ABQ9UDS8</accession>
<name>A0ABQ9UDS8_SAGOE</name>
<gene>
    <name evidence="2" type="ORF">P7K49_026650</name>
</gene>
<feature type="compositionally biased region" description="Pro residues" evidence="1">
    <location>
        <begin position="133"/>
        <end position="146"/>
    </location>
</feature>
<evidence type="ECO:0000313" key="3">
    <source>
        <dbReference type="Proteomes" id="UP001266305"/>
    </source>
</evidence>
<comment type="caution">
    <text evidence="2">The sequence shown here is derived from an EMBL/GenBank/DDBJ whole genome shotgun (WGS) entry which is preliminary data.</text>
</comment>
<evidence type="ECO:0000256" key="1">
    <source>
        <dbReference type="SAM" id="MobiDB-lite"/>
    </source>
</evidence>
<reference evidence="2 3" key="1">
    <citation type="submission" date="2023-05" db="EMBL/GenBank/DDBJ databases">
        <title>B98-5 Cell Line De Novo Hybrid Assembly: An Optical Mapping Approach.</title>
        <authorList>
            <person name="Kananen K."/>
            <person name="Auerbach J.A."/>
            <person name="Kautto E."/>
            <person name="Blachly J.S."/>
        </authorList>
    </citation>
    <scope>NUCLEOTIDE SEQUENCE [LARGE SCALE GENOMIC DNA]</scope>
    <source>
        <strain evidence="2">B95-8</strain>
        <tissue evidence="2">Cell line</tissue>
    </source>
</reference>
<proteinExistence type="predicted"/>
<keyword evidence="3" id="KW-1185">Reference proteome</keyword>
<sequence>MAILAGDQEWRWLRCCEGRAKLLLVGVPPRHPLPTCLPFSLATSLPFLGLDPGLDWDDTGASGPVTVSGTPCRTLTLEDLSSPSRLLVPFPEMCRQQPAGGGRRVEPQEEALGLAGVLPPAVGGPQEPAEPQAAPPPHGHLTPLPPRLELHRHDLIQLLGPPGRWAGVEGRGEGAAQPLQK</sequence>
<dbReference type="Proteomes" id="UP001266305">
    <property type="component" value="Unassembled WGS sequence"/>
</dbReference>
<feature type="region of interest" description="Disordered" evidence="1">
    <location>
        <begin position="116"/>
        <end position="181"/>
    </location>
</feature>